<dbReference type="EMBL" id="CAICTM010002159">
    <property type="protein sequence ID" value="CAB9528162.1"/>
    <property type="molecule type" value="Genomic_DNA"/>
</dbReference>
<keyword evidence="2" id="KW-1185">Reference proteome</keyword>
<evidence type="ECO:0000313" key="1">
    <source>
        <dbReference type="EMBL" id="CAB9528162.1"/>
    </source>
</evidence>
<organism evidence="1 2">
    <name type="scientific">Seminavis robusta</name>
    <dbReference type="NCBI Taxonomy" id="568900"/>
    <lineage>
        <taxon>Eukaryota</taxon>
        <taxon>Sar</taxon>
        <taxon>Stramenopiles</taxon>
        <taxon>Ochrophyta</taxon>
        <taxon>Bacillariophyta</taxon>
        <taxon>Bacillariophyceae</taxon>
        <taxon>Bacillariophycidae</taxon>
        <taxon>Naviculales</taxon>
        <taxon>Naviculaceae</taxon>
        <taxon>Seminavis</taxon>
    </lineage>
</organism>
<accession>A0A9N8HWE9</accession>
<dbReference type="InterPro" id="IPR032675">
    <property type="entry name" value="LRR_dom_sf"/>
</dbReference>
<proteinExistence type="predicted"/>
<dbReference type="AlphaFoldDB" id="A0A9N8HWE9"/>
<protein>
    <submittedName>
        <fullName evidence="1">Uncharacterized protein</fullName>
    </submittedName>
</protein>
<dbReference type="Gene3D" id="3.80.10.10">
    <property type="entry name" value="Ribonuclease Inhibitor"/>
    <property type="match status" value="2"/>
</dbReference>
<dbReference type="PANTHER" id="PTHR47679">
    <property type="entry name" value="PROTEIN TORNADO 1"/>
    <property type="match status" value="1"/>
</dbReference>
<gene>
    <name evidence="1" type="ORF">SEMRO_2161_G317100.1</name>
</gene>
<dbReference type="OrthoDB" id="120976at2759"/>
<evidence type="ECO:0000313" key="2">
    <source>
        <dbReference type="Proteomes" id="UP001153069"/>
    </source>
</evidence>
<comment type="caution">
    <text evidence="1">The sequence shown here is derived from an EMBL/GenBank/DDBJ whole genome shotgun (WGS) entry which is preliminary data.</text>
</comment>
<name>A0A9N8HWE9_9STRA</name>
<dbReference type="SUPFAM" id="SSF52047">
    <property type="entry name" value="RNI-like"/>
    <property type="match status" value="1"/>
</dbReference>
<dbReference type="Proteomes" id="UP001153069">
    <property type="component" value="Unassembled WGS sequence"/>
</dbReference>
<reference evidence="1" key="1">
    <citation type="submission" date="2020-06" db="EMBL/GenBank/DDBJ databases">
        <authorList>
            <consortium name="Plant Systems Biology data submission"/>
        </authorList>
    </citation>
    <scope>NUCLEOTIDE SEQUENCE</scope>
    <source>
        <strain evidence="1">D6</strain>
    </source>
</reference>
<sequence length="572" mass="63489">MSVGESIIAVSKALELTRYSHNDETLSRSFSLRFSDFSTEDEMKFVGATLRKNHQIEWLLVDLCGKSVREECLEGLSHFISNAPSLRSLHLDDSEDGSSNVGHLLMQAASKNKHIRKIDVSRSVLKAVVARGDLPLPLFSLQELQLHCVRGLSKAFPESHGIPNIRLKSTSEHHSKSVSNVLQRLAKSKGTQVVECLEMATWSPQMSSFLQSPNCKLQTLHMRGIDFAHSNGWYSSMDGLLWGLAGSQSIKLVLQECTLDELAKKKLFQGLRSNLLGIRDLNFITAEGFAGKDFERLLGCESLESLGFECHINSWDDCYLVDPKKEYVERGIESCSLSSLKLSTDCLAFFGPALMAACTSKSLKCLTLTNCSFRDEDTACLCSILEAEGCKLCELTISAYTCGEDDGDDVLVSSLFEALCRNAKLHTLKIQDDNLGAEIPDTVSTFVGNIGENLVSLEISLLEELLPCEEDAIAEALPDNWYLQNLKIQGTDNALLGVENRNGKPVTTHSLNTKLEMFTRRNQVKKAIFDSPMAFTEAEKKEWLETLASASELPDYLTLAFLLFQMRTGCFF</sequence>
<dbReference type="PANTHER" id="PTHR47679:SF2">
    <property type="entry name" value="C-TERMINAL OF ROC (COR) DOMAIN-CONTAINING PROTEIN"/>
    <property type="match status" value="1"/>
</dbReference>